<dbReference type="Gene3D" id="3.30.70.270">
    <property type="match status" value="1"/>
</dbReference>
<dbReference type="InterPro" id="IPR043128">
    <property type="entry name" value="Rev_trsase/Diguanyl_cyclase"/>
</dbReference>
<proteinExistence type="predicted"/>
<organism evidence="3 4">
    <name type="scientific">Paenisporosarcina macmurdoensis</name>
    <dbReference type="NCBI Taxonomy" id="212659"/>
    <lineage>
        <taxon>Bacteria</taxon>
        <taxon>Bacillati</taxon>
        <taxon>Bacillota</taxon>
        <taxon>Bacilli</taxon>
        <taxon>Bacillales</taxon>
        <taxon>Caryophanaceae</taxon>
        <taxon>Paenisporosarcina</taxon>
    </lineage>
</organism>
<dbReference type="Pfam" id="PF00990">
    <property type="entry name" value="GGDEF"/>
    <property type="match status" value="1"/>
</dbReference>
<keyword evidence="4" id="KW-1185">Reference proteome</keyword>
<evidence type="ECO:0000256" key="1">
    <source>
        <dbReference type="SAM" id="Coils"/>
    </source>
</evidence>
<protein>
    <submittedName>
        <fullName evidence="3">GGDEF domain-containing protein</fullName>
    </submittedName>
</protein>
<sequence>MYTSIFGEVDEGIGMQEQLNLAPFGYLVMDKKWGILVMNQTLLEWIGIENAPAHMHDLLTIPSRIYFQTYFSPSIKMHGKINEMYLTLKTKREKIPVLMNTVERNERYECVFVQMKVRDEYENELLLAKRNAERVLQDTDKAYIKLQGLMKEVEGKQQELLELNTQLKELATTDPLTGLKNRRCLQEKILENIEVSKKDQSPFSLLLIDVDFFKRVNDTLGHPIGDAVLQELSKKLLLETREQDLVARMGGEEFMIVLPNTNKEHALVIAERIRLHIDMGSWKHARITVSIGITTYEPDDNLSKLFSKADEALYQSKKSGRNCVSVS</sequence>
<dbReference type="RefSeq" id="WP_377731916.1">
    <property type="nucleotide sequence ID" value="NZ_JBHSRI010000002.1"/>
</dbReference>
<reference evidence="4" key="1">
    <citation type="journal article" date="2019" name="Int. J. Syst. Evol. Microbiol.">
        <title>The Global Catalogue of Microorganisms (GCM) 10K type strain sequencing project: providing services to taxonomists for standard genome sequencing and annotation.</title>
        <authorList>
            <consortium name="The Broad Institute Genomics Platform"/>
            <consortium name="The Broad Institute Genome Sequencing Center for Infectious Disease"/>
            <person name="Wu L."/>
            <person name="Ma J."/>
        </authorList>
    </citation>
    <scope>NUCLEOTIDE SEQUENCE [LARGE SCALE GENOMIC DNA]</scope>
    <source>
        <strain evidence="4">CCUG 54527</strain>
    </source>
</reference>
<comment type="caution">
    <text evidence="3">The sequence shown here is derived from an EMBL/GenBank/DDBJ whole genome shotgun (WGS) entry which is preliminary data.</text>
</comment>
<evidence type="ECO:0000313" key="3">
    <source>
        <dbReference type="EMBL" id="MFC6037920.1"/>
    </source>
</evidence>
<dbReference type="PROSITE" id="PS50887">
    <property type="entry name" value="GGDEF"/>
    <property type="match status" value="1"/>
</dbReference>
<dbReference type="CDD" id="cd01949">
    <property type="entry name" value="GGDEF"/>
    <property type="match status" value="1"/>
</dbReference>
<dbReference type="SMART" id="SM00267">
    <property type="entry name" value="GGDEF"/>
    <property type="match status" value="1"/>
</dbReference>
<dbReference type="SUPFAM" id="SSF55073">
    <property type="entry name" value="Nucleotide cyclase"/>
    <property type="match status" value="1"/>
</dbReference>
<dbReference type="PANTHER" id="PTHR45138:SF9">
    <property type="entry name" value="DIGUANYLATE CYCLASE DGCM-RELATED"/>
    <property type="match status" value="1"/>
</dbReference>
<dbReference type="NCBIfam" id="TIGR00254">
    <property type="entry name" value="GGDEF"/>
    <property type="match status" value="1"/>
</dbReference>
<keyword evidence="1" id="KW-0175">Coiled coil</keyword>
<dbReference type="InterPro" id="IPR000160">
    <property type="entry name" value="GGDEF_dom"/>
</dbReference>
<dbReference type="EMBL" id="JBHSRI010000002">
    <property type="protein sequence ID" value="MFC6037920.1"/>
    <property type="molecule type" value="Genomic_DNA"/>
</dbReference>
<evidence type="ECO:0000313" key="4">
    <source>
        <dbReference type="Proteomes" id="UP001596170"/>
    </source>
</evidence>
<accession>A0ABW1L2H4</accession>
<dbReference type="InterPro" id="IPR029787">
    <property type="entry name" value="Nucleotide_cyclase"/>
</dbReference>
<evidence type="ECO:0000259" key="2">
    <source>
        <dbReference type="PROSITE" id="PS50887"/>
    </source>
</evidence>
<feature type="domain" description="GGDEF" evidence="2">
    <location>
        <begin position="201"/>
        <end position="327"/>
    </location>
</feature>
<gene>
    <name evidence="3" type="ORF">ACFPYN_00505</name>
</gene>
<dbReference type="InterPro" id="IPR050469">
    <property type="entry name" value="Diguanylate_Cyclase"/>
</dbReference>
<dbReference type="PANTHER" id="PTHR45138">
    <property type="entry name" value="REGULATORY COMPONENTS OF SENSORY TRANSDUCTION SYSTEM"/>
    <property type="match status" value="1"/>
</dbReference>
<name>A0ABW1L2H4_9BACL</name>
<dbReference type="Proteomes" id="UP001596170">
    <property type="component" value="Unassembled WGS sequence"/>
</dbReference>
<feature type="coiled-coil region" evidence="1">
    <location>
        <begin position="118"/>
        <end position="173"/>
    </location>
</feature>